<dbReference type="AlphaFoldDB" id="A0AAV4I9M3"/>
<evidence type="ECO:0000313" key="4">
    <source>
        <dbReference type="Proteomes" id="UP000762676"/>
    </source>
</evidence>
<comment type="caution">
    <text evidence="3">The sequence shown here is derived from an EMBL/GenBank/DDBJ whole genome shotgun (WGS) entry which is preliminary data.</text>
</comment>
<feature type="region of interest" description="Disordered" evidence="1">
    <location>
        <begin position="628"/>
        <end position="649"/>
    </location>
</feature>
<dbReference type="Proteomes" id="UP000762676">
    <property type="component" value="Unassembled WGS sequence"/>
</dbReference>
<feature type="compositionally biased region" description="Polar residues" evidence="1">
    <location>
        <begin position="243"/>
        <end position="255"/>
    </location>
</feature>
<proteinExistence type="predicted"/>
<dbReference type="InterPro" id="IPR002861">
    <property type="entry name" value="Reeler_dom"/>
</dbReference>
<feature type="compositionally biased region" description="Polar residues" evidence="1">
    <location>
        <begin position="379"/>
        <end position="390"/>
    </location>
</feature>
<gene>
    <name evidence="3" type="ORF">ElyMa_006537900</name>
</gene>
<accession>A0AAV4I9M3</accession>
<feature type="domain" description="Reelin" evidence="2">
    <location>
        <begin position="89"/>
        <end position="204"/>
    </location>
</feature>
<protein>
    <recommendedName>
        <fullName evidence="2">Reelin domain-containing protein</fullName>
    </recommendedName>
</protein>
<sequence length="664" mass="71722">MKVSFLCHSYDNKNPSRKLHIAQSSVLEVSLFLFCSLLAATTEGFGQGTMIENSFESTYCRDGVSALSRGPAHYDLQRCGGQCRPSRAPRDMYRLLVNTTTYSVDNVQVELRANSRQGANLLGFAVVAITEDGGTAGRWVVDEEAEEPEVLRATCDSLLEGQVIFQAQPSQDRTRVRVVWNPRKTNYGSVIFRAWIVQSVDAIFVVDSPPLTNPLDGREFMEIEHHFRDLLDAMTVARPQKPPSTSQPATPNASRRNPGAGKRNPTRNRTMTRANQVAKGDGVSRKNTTASSSTRRDRGQGETVSSDSFTMEHFEDAFLARMASGFDLSRSDPFSDFDKETIQMSDLVPHHDAPPEAGGLNSSAGLGPITNIPEANAGNHPSRQRPNSRPSDVRIPRSQEPIPQTDGGASRAQPTMSGGPRQVLPLPTQAQQPDTLSALGLAPGNPFARFQSMSVPMHNRFPTNMPPPMRNSAFFGLNRVFAGGASRQPLPGIRGSFGNSRNMPQGSNLLPGFNTPFMARPNPNQWGPNWNTGANWGFQNGVHGGFVPGWNSGQNLAGWNRNLAGSNANQFTPNLNMGPNQIPQSINFNTNPPAPGFNTRLAAGSFGQNIARPNANLASINVGSAQPVVGPNNNADSSTQSNAGRGGLGSFSELLHAVGGWGRK</sequence>
<reference evidence="3 4" key="1">
    <citation type="journal article" date="2021" name="Elife">
        <title>Chloroplast acquisition without the gene transfer in kleptoplastic sea slugs, Plakobranchus ocellatus.</title>
        <authorList>
            <person name="Maeda T."/>
            <person name="Takahashi S."/>
            <person name="Yoshida T."/>
            <person name="Shimamura S."/>
            <person name="Takaki Y."/>
            <person name="Nagai Y."/>
            <person name="Toyoda A."/>
            <person name="Suzuki Y."/>
            <person name="Arimoto A."/>
            <person name="Ishii H."/>
            <person name="Satoh N."/>
            <person name="Nishiyama T."/>
            <person name="Hasebe M."/>
            <person name="Maruyama T."/>
            <person name="Minagawa J."/>
            <person name="Obokata J."/>
            <person name="Shigenobu S."/>
        </authorList>
    </citation>
    <scope>NUCLEOTIDE SEQUENCE [LARGE SCALE GENOMIC DNA]</scope>
</reference>
<feature type="region of interest" description="Disordered" evidence="1">
    <location>
        <begin position="348"/>
        <end position="427"/>
    </location>
</feature>
<evidence type="ECO:0000313" key="3">
    <source>
        <dbReference type="EMBL" id="GFS06187.1"/>
    </source>
</evidence>
<dbReference type="EMBL" id="BMAT01013135">
    <property type="protein sequence ID" value="GFS06187.1"/>
    <property type="molecule type" value="Genomic_DNA"/>
</dbReference>
<keyword evidence="4" id="KW-1185">Reference proteome</keyword>
<dbReference type="Pfam" id="PF02014">
    <property type="entry name" value="Reeler"/>
    <property type="match status" value="1"/>
</dbReference>
<feature type="compositionally biased region" description="Polar residues" evidence="1">
    <location>
        <begin position="631"/>
        <end position="643"/>
    </location>
</feature>
<evidence type="ECO:0000256" key="1">
    <source>
        <dbReference type="SAM" id="MobiDB-lite"/>
    </source>
</evidence>
<evidence type="ECO:0000259" key="2">
    <source>
        <dbReference type="Pfam" id="PF02014"/>
    </source>
</evidence>
<feature type="region of interest" description="Disordered" evidence="1">
    <location>
        <begin position="238"/>
        <end position="308"/>
    </location>
</feature>
<name>A0AAV4I9M3_9GAST</name>
<organism evidence="3 4">
    <name type="scientific">Elysia marginata</name>
    <dbReference type="NCBI Taxonomy" id="1093978"/>
    <lineage>
        <taxon>Eukaryota</taxon>
        <taxon>Metazoa</taxon>
        <taxon>Spiralia</taxon>
        <taxon>Lophotrochozoa</taxon>
        <taxon>Mollusca</taxon>
        <taxon>Gastropoda</taxon>
        <taxon>Heterobranchia</taxon>
        <taxon>Euthyneura</taxon>
        <taxon>Panpulmonata</taxon>
        <taxon>Sacoglossa</taxon>
        <taxon>Placobranchoidea</taxon>
        <taxon>Plakobranchidae</taxon>
        <taxon>Elysia</taxon>
    </lineage>
</organism>